<reference evidence="1" key="1">
    <citation type="submission" date="2023-03" db="EMBL/GenBank/DDBJ databases">
        <title>Chromosome-level genomes of two armyworms, Mythimna separata and Mythimna loreyi, provide insights into the biosynthesis and reception of sex pheromones.</title>
        <authorList>
            <person name="Zhao H."/>
        </authorList>
    </citation>
    <scope>NUCLEOTIDE SEQUENCE</scope>
    <source>
        <strain evidence="1">BeijingLab</strain>
    </source>
</reference>
<comment type="caution">
    <text evidence="1">The sequence shown here is derived from an EMBL/GenBank/DDBJ whole genome shotgun (WGS) entry which is preliminary data.</text>
</comment>
<sequence length="151" mass="17732">MFRTVLFNKSLPHFFTDFRIAEALLNTYREPFHDSVYATEFVERISHRIHVNNDLGSYVVAENVNRQRVAFRTLIDESINMPFPELSNEDIILFSLRTYHLKLAASYVSEHLRDGVYNIDRGLCNSKPNYESIRYRHGRLRSAKGSNFIKT</sequence>
<proteinExistence type="predicted"/>
<name>A0ACC2Q5H3_9NEOP</name>
<evidence type="ECO:0000313" key="1">
    <source>
        <dbReference type="EMBL" id="KAJ8707214.1"/>
    </source>
</evidence>
<organism evidence="1 2">
    <name type="scientific">Mythimna loreyi</name>
    <dbReference type="NCBI Taxonomy" id="667449"/>
    <lineage>
        <taxon>Eukaryota</taxon>
        <taxon>Metazoa</taxon>
        <taxon>Ecdysozoa</taxon>
        <taxon>Arthropoda</taxon>
        <taxon>Hexapoda</taxon>
        <taxon>Insecta</taxon>
        <taxon>Pterygota</taxon>
        <taxon>Neoptera</taxon>
        <taxon>Endopterygota</taxon>
        <taxon>Lepidoptera</taxon>
        <taxon>Glossata</taxon>
        <taxon>Ditrysia</taxon>
        <taxon>Noctuoidea</taxon>
        <taxon>Noctuidae</taxon>
        <taxon>Noctuinae</taxon>
        <taxon>Hadenini</taxon>
        <taxon>Mythimna</taxon>
    </lineage>
</organism>
<accession>A0ACC2Q5H3</accession>
<gene>
    <name evidence="1" type="ORF">PYW08_011348</name>
</gene>
<dbReference type="EMBL" id="CM056805">
    <property type="protein sequence ID" value="KAJ8707214.1"/>
    <property type="molecule type" value="Genomic_DNA"/>
</dbReference>
<dbReference type="Proteomes" id="UP001231649">
    <property type="component" value="Chromosome 29"/>
</dbReference>
<protein>
    <submittedName>
        <fullName evidence="1">Uncharacterized protein</fullName>
    </submittedName>
</protein>
<keyword evidence="2" id="KW-1185">Reference proteome</keyword>
<evidence type="ECO:0000313" key="2">
    <source>
        <dbReference type="Proteomes" id="UP001231649"/>
    </source>
</evidence>